<feature type="domain" description="Thioredoxin" evidence="6">
    <location>
        <begin position="22"/>
        <end position="185"/>
    </location>
</feature>
<protein>
    <submittedName>
        <fullName evidence="7">Peroxiredoxin</fullName>
        <ecNumber evidence="7">1.11.1.24</ecNumber>
    </submittedName>
</protein>
<dbReference type="EC" id="1.11.1.24" evidence="7"/>
<proteinExistence type="predicted"/>
<dbReference type="Proteomes" id="UP001440612">
    <property type="component" value="Chromosome"/>
</dbReference>
<dbReference type="EMBL" id="CP150951">
    <property type="protein sequence ID" value="WZC50725.1"/>
    <property type="molecule type" value="Genomic_DNA"/>
</dbReference>
<evidence type="ECO:0000256" key="1">
    <source>
        <dbReference type="ARBA" id="ARBA00022559"/>
    </source>
</evidence>
<gene>
    <name evidence="7" type="ORF">AABB29_08995</name>
</gene>
<evidence type="ECO:0000256" key="2">
    <source>
        <dbReference type="ARBA" id="ARBA00022862"/>
    </source>
</evidence>
<keyword evidence="2" id="KW-0049">Antioxidant</keyword>
<dbReference type="PANTHER" id="PTHR42801">
    <property type="entry name" value="THIOREDOXIN-DEPENDENT PEROXIDE REDUCTASE"/>
    <property type="match status" value="1"/>
</dbReference>
<keyword evidence="3 7" id="KW-0560">Oxidoreductase</keyword>
<dbReference type="GO" id="GO:0140824">
    <property type="term" value="F:thioredoxin-dependent peroxiredoxin activity"/>
    <property type="evidence" value="ECO:0007669"/>
    <property type="project" value="UniProtKB-EC"/>
</dbReference>
<dbReference type="CDD" id="cd03017">
    <property type="entry name" value="PRX_BCP"/>
    <property type="match status" value="1"/>
</dbReference>
<dbReference type="Pfam" id="PF08534">
    <property type="entry name" value="Redoxin"/>
    <property type="match status" value="1"/>
</dbReference>
<keyword evidence="1 7" id="KW-0575">Peroxidase</keyword>
<dbReference type="SUPFAM" id="SSF52833">
    <property type="entry name" value="Thioredoxin-like"/>
    <property type="match status" value="1"/>
</dbReference>
<dbReference type="RefSeq" id="WP_341368826.1">
    <property type="nucleotide sequence ID" value="NZ_CP150951.2"/>
</dbReference>
<sequence>MSLTEVDWTLIPAPADDGAAYHLHGMALPDVTLPATKGPNVNLSSLTGTVVIYVYAMTGRPERDLPDGWDNIPGARGCTPQSCAFRDHAAELRGYGVDHLFGLSAQDSAYQSEAAERLHLPFPLLSDSEGAFGQALTLPSFEADGKTLLKRLTLIAREGTIKQVFYPVFPPDQDAENVIRWLGNA</sequence>
<dbReference type="InterPro" id="IPR036249">
    <property type="entry name" value="Thioredoxin-like_sf"/>
</dbReference>
<dbReference type="InterPro" id="IPR050924">
    <property type="entry name" value="Peroxiredoxin_BCP/PrxQ"/>
</dbReference>
<evidence type="ECO:0000256" key="4">
    <source>
        <dbReference type="ARBA" id="ARBA00023157"/>
    </source>
</evidence>
<dbReference type="PROSITE" id="PS51352">
    <property type="entry name" value="THIOREDOXIN_2"/>
    <property type="match status" value="1"/>
</dbReference>
<keyword evidence="5" id="KW-0676">Redox-active center</keyword>
<evidence type="ECO:0000256" key="3">
    <source>
        <dbReference type="ARBA" id="ARBA00023002"/>
    </source>
</evidence>
<name>A0ABZ2V982_9RHOB</name>
<dbReference type="PANTHER" id="PTHR42801:SF21">
    <property type="entry name" value="BCPB PROTEIN"/>
    <property type="match status" value="1"/>
</dbReference>
<organism evidence="7 8">
    <name type="scientific">Yoonia phaeophyticola</name>
    <dbReference type="NCBI Taxonomy" id="3137369"/>
    <lineage>
        <taxon>Bacteria</taxon>
        <taxon>Pseudomonadati</taxon>
        <taxon>Pseudomonadota</taxon>
        <taxon>Alphaproteobacteria</taxon>
        <taxon>Rhodobacterales</taxon>
        <taxon>Paracoccaceae</taxon>
        <taxon>Yoonia</taxon>
    </lineage>
</organism>
<evidence type="ECO:0000259" key="6">
    <source>
        <dbReference type="PROSITE" id="PS51352"/>
    </source>
</evidence>
<accession>A0ABZ2V982</accession>
<keyword evidence="4" id="KW-1015">Disulfide bond</keyword>
<dbReference type="Gene3D" id="3.40.30.10">
    <property type="entry name" value="Glutaredoxin"/>
    <property type="match status" value="1"/>
</dbReference>
<keyword evidence="8" id="KW-1185">Reference proteome</keyword>
<evidence type="ECO:0000313" key="8">
    <source>
        <dbReference type="Proteomes" id="UP001440612"/>
    </source>
</evidence>
<dbReference type="InterPro" id="IPR013740">
    <property type="entry name" value="Redoxin"/>
</dbReference>
<reference evidence="8" key="1">
    <citation type="submission" date="2024-04" db="EMBL/GenBank/DDBJ databases">
        <title>Phylogenomic analyses of a clade within the roseobacter group suggest taxonomic reassignments of species of the genera Aestuariivita, Citreicella, Loktanella, Nautella, Pelagibaca, Ruegeria, Thalassobius, Thiobacimonas and Tropicibacter, and the proposal o.</title>
        <authorList>
            <person name="Jeon C.O."/>
        </authorList>
    </citation>
    <scope>NUCLEOTIDE SEQUENCE [LARGE SCALE GENOMIC DNA]</scope>
    <source>
        <strain evidence="8">BS5-3</strain>
    </source>
</reference>
<evidence type="ECO:0000256" key="5">
    <source>
        <dbReference type="ARBA" id="ARBA00023284"/>
    </source>
</evidence>
<dbReference type="InterPro" id="IPR013766">
    <property type="entry name" value="Thioredoxin_domain"/>
</dbReference>
<evidence type="ECO:0000313" key="7">
    <source>
        <dbReference type="EMBL" id="WZC50725.1"/>
    </source>
</evidence>